<organism evidence="2 3">
    <name type="scientific">Rudanella paleaurantiibacter</name>
    <dbReference type="NCBI Taxonomy" id="2614655"/>
    <lineage>
        <taxon>Bacteria</taxon>
        <taxon>Pseudomonadati</taxon>
        <taxon>Bacteroidota</taxon>
        <taxon>Cytophagia</taxon>
        <taxon>Cytophagales</taxon>
        <taxon>Cytophagaceae</taxon>
        <taxon>Rudanella</taxon>
    </lineage>
</organism>
<accession>A0A7J5TZC3</accession>
<gene>
    <name evidence="2" type="ORF">F5984_15145</name>
</gene>
<keyword evidence="3" id="KW-1185">Reference proteome</keyword>
<proteinExistence type="predicted"/>
<protein>
    <submittedName>
        <fullName evidence="2">Uncharacterized protein</fullName>
    </submittedName>
</protein>
<feature type="region of interest" description="Disordered" evidence="1">
    <location>
        <begin position="1"/>
        <end position="31"/>
    </location>
</feature>
<name>A0A7J5TZC3_9BACT</name>
<dbReference type="AlphaFoldDB" id="A0A7J5TZC3"/>
<evidence type="ECO:0000313" key="2">
    <source>
        <dbReference type="EMBL" id="KAB7730476.1"/>
    </source>
</evidence>
<comment type="caution">
    <text evidence="2">The sequence shown here is derived from an EMBL/GenBank/DDBJ whole genome shotgun (WGS) entry which is preliminary data.</text>
</comment>
<feature type="compositionally biased region" description="Polar residues" evidence="1">
    <location>
        <begin position="14"/>
        <end position="31"/>
    </location>
</feature>
<dbReference type="Proteomes" id="UP000488299">
    <property type="component" value="Unassembled WGS sequence"/>
</dbReference>
<reference evidence="2 3" key="1">
    <citation type="submission" date="2019-10" db="EMBL/GenBank/DDBJ databases">
        <title>Rudanella paleaurantiibacter sp. nov., isolated from sludge.</title>
        <authorList>
            <person name="Xu S.Q."/>
        </authorList>
    </citation>
    <scope>NUCLEOTIDE SEQUENCE [LARGE SCALE GENOMIC DNA]</scope>
    <source>
        <strain evidence="2 3">HX-22-17</strain>
    </source>
</reference>
<evidence type="ECO:0000256" key="1">
    <source>
        <dbReference type="SAM" id="MobiDB-lite"/>
    </source>
</evidence>
<evidence type="ECO:0000313" key="3">
    <source>
        <dbReference type="Proteomes" id="UP000488299"/>
    </source>
</evidence>
<sequence length="128" mass="14800">MSTQQNYGEGANFASPTAQAAQNKAQTFPSTDDWQSRFLTKLNRSRFAQEDLFNLLPIVGDLHETGIPFQFMRRIFEYWLENAPVDMNIERKNIRDFMGLLDRLRELGERTQILNNSTGFLNDALGHE</sequence>
<dbReference type="RefSeq" id="WP_152125061.1">
    <property type="nucleotide sequence ID" value="NZ_WELI01000005.1"/>
</dbReference>
<dbReference type="EMBL" id="WELI01000005">
    <property type="protein sequence ID" value="KAB7730476.1"/>
    <property type="molecule type" value="Genomic_DNA"/>
</dbReference>